<evidence type="ECO:0000256" key="1">
    <source>
        <dbReference type="SAM" id="Phobius"/>
    </source>
</evidence>
<feature type="transmembrane region" description="Helical" evidence="1">
    <location>
        <begin position="25"/>
        <end position="47"/>
    </location>
</feature>
<accession>A0A6A7B840</accession>
<evidence type="ECO:0000313" key="3">
    <source>
        <dbReference type="Proteomes" id="UP000799423"/>
    </source>
</evidence>
<sequence length="197" mass="21881">MPPQPESTHRFCIDTGAISTPSPRFFALVLLVTLLATAARSIVAFVTRRKSRMADSRLGLDKILNPARPTLRREDSKIEVKRISKSPKSNTELDLNSYLQSLQEEALQPHLAPVHPWIAPPTPLPGPYDAPYYPLPLPTVQSASQEPTAVEFQETFTRSYTRRPSANSELSAETVLEGSTTVSTQGWRRTQWNVTAG</sequence>
<dbReference type="OrthoDB" id="3942886at2759"/>
<evidence type="ECO:0008006" key="4">
    <source>
        <dbReference type="Google" id="ProtNLM"/>
    </source>
</evidence>
<keyword evidence="1" id="KW-0472">Membrane</keyword>
<dbReference type="Proteomes" id="UP000799423">
    <property type="component" value="Unassembled WGS sequence"/>
</dbReference>
<protein>
    <recommendedName>
        <fullName evidence="4">Transmembrane protein</fullName>
    </recommendedName>
</protein>
<proteinExistence type="predicted"/>
<gene>
    <name evidence="2" type="ORF">T440DRAFT_65745</name>
</gene>
<dbReference type="AlphaFoldDB" id="A0A6A7B840"/>
<reference evidence="2" key="1">
    <citation type="submission" date="2020-01" db="EMBL/GenBank/DDBJ databases">
        <authorList>
            <consortium name="DOE Joint Genome Institute"/>
            <person name="Haridas S."/>
            <person name="Albert R."/>
            <person name="Binder M."/>
            <person name="Bloem J."/>
            <person name="Labutti K."/>
            <person name="Salamov A."/>
            <person name="Andreopoulos B."/>
            <person name="Baker S.E."/>
            <person name="Barry K."/>
            <person name="Bills G."/>
            <person name="Bluhm B.H."/>
            <person name="Cannon C."/>
            <person name="Castanera R."/>
            <person name="Culley D.E."/>
            <person name="Daum C."/>
            <person name="Ezra D."/>
            <person name="Gonzalez J.B."/>
            <person name="Henrissat B."/>
            <person name="Kuo A."/>
            <person name="Liang C."/>
            <person name="Lipzen A."/>
            <person name="Lutzoni F."/>
            <person name="Magnuson J."/>
            <person name="Mondo S."/>
            <person name="Nolan M."/>
            <person name="Ohm R."/>
            <person name="Pangilinan J."/>
            <person name="Park H.-J."/>
            <person name="Ramirez L."/>
            <person name="Alfaro M."/>
            <person name="Sun H."/>
            <person name="Tritt A."/>
            <person name="Yoshinaga Y."/>
            <person name="Zwiers L.-H."/>
            <person name="Turgeon B.G."/>
            <person name="Goodwin S.B."/>
            <person name="Spatafora J.W."/>
            <person name="Crous P.W."/>
            <person name="Grigoriev I.V."/>
        </authorList>
    </citation>
    <scope>NUCLEOTIDE SEQUENCE</scope>
    <source>
        <strain evidence="2">IPT5</strain>
    </source>
</reference>
<evidence type="ECO:0000313" key="2">
    <source>
        <dbReference type="EMBL" id="KAF2851503.1"/>
    </source>
</evidence>
<name>A0A6A7B840_9PLEO</name>
<organism evidence="2 3">
    <name type="scientific">Plenodomus tracheiphilus IPT5</name>
    <dbReference type="NCBI Taxonomy" id="1408161"/>
    <lineage>
        <taxon>Eukaryota</taxon>
        <taxon>Fungi</taxon>
        <taxon>Dikarya</taxon>
        <taxon>Ascomycota</taxon>
        <taxon>Pezizomycotina</taxon>
        <taxon>Dothideomycetes</taxon>
        <taxon>Pleosporomycetidae</taxon>
        <taxon>Pleosporales</taxon>
        <taxon>Pleosporineae</taxon>
        <taxon>Leptosphaeriaceae</taxon>
        <taxon>Plenodomus</taxon>
    </lineage>
</organism>
<keyword evidence="1" id="KW-1133">Transmembrane helix</keyword>
<dbReference type="EMBL" id="MU006302">
    <property type="protein sequence ID" value="KAF2851503.1"/>
    <property type="molecule type" value="Genomic_DNA"/>
</dbReference>
<keyword evidence="1" id="KW-0812">Transmembrane</keyword>
<keyword evidence="3" id="KW-1185">Reference proteome</keyword>